<feature type="signal peptide" evidence="2">
    <location>
        <begin position="1"/>
        <end position="23"/>
    </location>
</feature>
<evidence type="ECO:0000313" key="5">
    <source>
        <dbReference type="Proteomes" id="UP000004848"/>
    </source>
</evidence>
<feature type="region of interest" description="Disordered" evidence="1">
    <location>
        <begin position="46"/>
        <end position="65"/>
    </location>
</feature>
<protein>
    <submittedName>
        <fullName evidence="3">Uncharacterized protein</fullName>
    </submittedName>
</protein>
<proteinExistence type="predicted"/>
<keyword evidence="2" id="KW-0732">Signal</keyword>
<dbReference type="Proteomes" id="UP000004848">
    <property type="component" value="Unassembled WGS sequence"/>
</dbReference>
<dbReference type="OrthoDB" id="7681179at2"/>
<evidence type="ECO:0000313" key="4">
    <source>
        <dbReference type="EMBL" id="EAV40734.1"/>
    </source>
</evidence>
<evidence type="ECO:0000313" key="3">
    <source>
        <dbReference type="EMBL" id="EAV40689.1"/>
    </source>
</evidence>
<dbReference type="AlphaFoldDB" id="A0P2N6"/>
<accession>A0P2N6</accession>
<dbReference type="EMBL" id="AAUW01000027">
    <property type="protein sequence ID" value="EAV40689.1"/>
    <property type="molecule type" value="Genomic_DNA"/>
</dbReference>
<comment type="caution">
    <text evidence="3">The sequence shown here is derived from an EMBL/GenBank/DDBJ whole genome shotgun (WGS) entry which is preliminary data.</text>
</comment>
<name>A0P2N6_ROSAI</name>
<dbReference type="GeneID" id="68849684"/>
<evidence type="ECO:0000256" key="1">
    <source>
        <dbReference type="SAM" id="MobiDB-lite"/>
    </source>
</evidence>
<sequence length="65" mass="6966">MFRTTIASVMLFTAFAVSTTVNAATHPEMQVKPTAQTASVKANDDAKIVVAGREDRRVDTKSPKG</sequence>
<feature type="chain" id="PRO_5015085856" evidence="2">
    <location>
        <begin position="24"/>
        <end position="65"/>
    </location>
</feature>
<organism evidence="3 5">
    <name type="scientific">Roseibium aggregatum (strain ATCC 25650 / DSM 13394 / JCM 20685 / NBRC 16684 / NCIMB 2208 / IAM 12614 / B1)</name>
    <name type="common">Stappia aggregata</name>
    <dbReference type="NCBI Taxonomy" id="384765"/>
    <lineage>
        <taxon>Bacteria</taxon>
        <taxon>Pseudomonadati</taxon>
        <taxon>Pseudomonadota</taxon>
        <taxon>Alphaproteobacteria</taxon>
        <taxon>Hyphomicrobiales</taxon>
        <taxon>Stappiaceae</taxon>
        <taxon>Roseibium</taxon>
    </lineage>
</organism>
<gene>
    <name evidence="3" type="ORF">SIAM614_00567</name>
    <name evidence="4" type="ORF">SIAM614_00792</name>
</gene>
<evidence type="ECO:0000256" key="2">
    <source>
        <dbReference type="SAM" id="SignalP"/>
    </source>
</evidence>
<dbReference type="RefSeq" id="WP_006939674.1">
    <property type="nucleotide sequence ID" value="NZ_AAUW01000027.1"/>
</dbReference>
<dbReference type="EMBL" id="AAUW01000027">
    <property type="protein sequence ID" value="EAV40734.1"/>
    <property type="molecule type" value="Genomic_DNA"/>
</dbReference>
<reference evidence="3 5" key="1">
    <citation type="submission" date="2006-05" db="EMBL/GenBank/DDBJ databases">
        <authorList>
            <person name="King G."/>
            <person name="Ferriera S."/>
            <person name="Johnson J."/>
            <person name="Kravitz S."/>
            <person name="Beeson K."/>
            <person name="Sutton G."/>
            <person name="Rogers Y.-H."/>
            <person name="Friedman R."/>
            <person name="Frazier M."/>
            <person name="Venter J.C."/>
        </authorList>
    </citation>
    <scope>NUCLEOTIDE SEQUENCE [LARGE SCALE GENOMIC DNA]</scope>
    <source>
        <strain evidence="5">ATCC 25650 / DSM 13394 / JCM 20685 / NBRC 16684 / NCIMB 2208 / IAM 12614 / B1</strain>
        <strain evidence="3">IAM 12614</strain>
    </source>
</reference>